<evidence type="ECO:0008006" key="5">
    <source>
        <dbReference type="Google" id="ProtNLM"/>
    </source>
</evidence>
<dbReference type="RefSeq" id="WP_111230605.1">
    <property type="nucleotide sequence ID" value="NZ_NBIU01000045.1"/>
</dbReference>
<dbReference type="EMBL" id="NBIU01000045">
    <property type="protein sequence ID" value="PZT47303.1"/>
    <property type="molecule type" value="Genomic_DNA"/>
</dbReference>
<name>A0A2W6PKW0_9HELI</name>
<sequence length="377" mass="44070">MNSLFGLSPSEAYNYLENKGLKISFKYHQIQKEAHDKAFTAAGIMKTDVLNDLHQEIKKAMKEGTSFEEFKGNLKEILSSKGWYGKKEIINPKTGETRTININPQRLKTIYTTNMQSAYAKARAKQLSTYSYKTYWVYKCALLEDSRSEHKKMHNCAIHRDDPFWKTSFPPNDYNCKCKVIAVSEKEAKAKYKILKNPRSIASKNFSYDKRINTQIPKETRISLDESLENLPKVQSYDNLSDKELIKKVYEAFGVKQGDLLVDKIGDVISLDDDFFYDKKKQTTKIKKRNRHFYIDYLPKLVNDPDEIRLSMDTDPRYEGFTKKTYIKYFYDNGVKALVMVLNQKGNQINNKTMFLSEEDSYFKEILTQGKVIYRKQ</sequence>
<feature type="domain" description="Phage head morphogenesis" evidence="1">
    <location>
        <begin position="52"/>
        <end position="181"/>
    </location>
</feature>
<reference evidence="3 4" key="1">
    <citation type="submission" date="2017-03" db="EMBL/GenBank/DDBJ databases">
        <title>Genomic and clinical evidence uncovers the enterohepatic species Helicobacter valdiviensis as a potential human intestinal pathogen.</title>
        <authorList>
            <person name="Fresia P."/>
            <person name="Jara R."/>
            <person name="Sierra R."/>
            <person name="Ferres I."/>
            <person name="Greif G."/>
            <person name="Iraola G."/>
            <person name="Collado L."/>
        </authorList>
    </citation>
    <scope>NUCLEOTIDE SEQUENCE [LARGE SCALE GENOMIC DNA]</scope>
    <source>
        <strain evidence="3 4">WBE14</strain>
    </source>
</reference>
<dbReference type="Proteomes" id="UP000249746">
    <property type="component" value="Unassembled WGS sequence"/>
</dbReference>
<evidence type="ECO:0000259" key="1">
    <source>
        <dbReference type="Pfam" id="PF04233"/>
    </source>
</evidence>
<dbReference type="AlphaFoldDB" id="A0A2W6PKW0"/>
<protein>
    <recommendedName>
        <fullName evidence="5">Phage head morphogenesis domain-containing protein</fullName>
    </recommendedName>
</protein>
<dbReference type="OrthoDB" id="9813502at2"/>
<organism evidence="3 4">
    <name type="scientific">Helicobacter valdiviensis</name>
    <dbReference type="NCBI Taxonomy" id="1458358"/>
    <lineage>
        <taxon>Bacteria</taxon>
        <taxon>Pseudomonadati</taxon>
        <taxon>Campylobacterota</taxon>
        <taxon>Epsilonproteobacteria</taxon>
        <taxon>Campylobacterales</taxon>
        <taxon>Helicobacteraceae</taxon>
        <taxon>Helicobacter</taxon>
    </lineage>
</organism>
<dbReference type="Pfam" id="PF18810">
    <property type="entry name" value="PBECR2"/>
    <property type="match status" value="1"/>
</dbReference>
<evidence type="ECO:0000259" key="2">
    <source>
        <dbReference type="Pfam" id="PF18810"/>
    </source>
</evidence>
<evidence type="ECO:0000313" key="4">
    <source>
        <dbReference type="Proteomes" id="UP000249746"/>
    </source>
</evidence>
<feature type="domain" description="Phage-Barnase-EndoU-ColicinE5/D-RelE like nuclease 2" evidence="2">
    <location>
        <begin position="251"/>
        <end position="375"/>
    </location>
</feature>
<comment type="caution">
    <text evidence="3">The sequence shown here is derived from an EMBL/GenBank/DDBJ whole genome shotgun (WGS) entry which is preliminary data.</text>
</comment>
<gene>
    <name evidence="3" type="ORF">B6S12_09730</name>
</gene>
<evidence type="ECO:0000313" key="3">
    <source>
        <dbReference type="EMBL" id="PZT47303.1"/>
    </source>
</evidence>
<keyword evidence="4" id="KW-1185">Reference proteome</keyword>
<dbReference type="Pfam" id="PF04233">
    <property type="entry name" value="Phage_Mu_F"/>
    <property type="match status" value="1"/>
</dbReference>
<dbReference type="InterPro" id="IPR041110">
    <property type="entry name" value="PBECR2"/>
</dbReference>
<dbReference type="InterPro" id="IPR006528">
    <property type="entry name" value="Phage_head_morphogenesis_dom"/>
</dbReference>
<proteinExistence type="predicted"/>
<accession>A0A2W6PKW0</accession>